<feature type="domain" description="Thioredoxin" evidence="14">
    <location>
        <begin position="7"/>
        <end position="144"/>
    </location>
</feature>
<dbReference type="EMBL" id="JAATJU010016900">
    <property type="protein sequence ID" value="KAH0517190.1"/>
    <property type="molecule type" value="Genomic_DNA"/>
</dbReference>
<dbReference type="Pfam" id="PF00085">
    <property type="entry name" value="Thioredoxin"/>
    <property type="match status" value="1"/>
</dbReference>
<evidence type="ECO:0000256" key="13">
    <source>
        <dbReference type="SAM" id="SignalP"/>
    </source>
</evidence>
<keyword evidence="7" id="KW-0249">Electron transport</keyword>
<evidence type="ECO:0000256" key="12">
    <source>
        <dbReference type="SAM" id="MobiDB-lite"/>
    </source>
</evidence>
<keyword evidence="2" id="KW-0813">Transport</keyword>
<protein>
    <submittedName>
        <fullName evidence="15">Thioredoxin-related transmembrane protein 1</fullName>
    </submittedName>
</protein>
<dbReference type="SUPFAM" id="SSF52833">
    <property type="entry name" value="Thioredoxin-like"/>
    <property type="match status" value="1"/>
</dbReference>
<evidence type="ECO:0000256" key="3">
    <source>
        <dbReference type="ARBA" id="ARBA00022553"/>
    </source>
</evidence>
<keyword evidence="4 15" id="KW-0812">Transmembrane</keyword>
<dbReference type="AlphaFoldDB" id="A0A8J6GTX6"/>
<evidence type="ECO:0000313" key="16">
    <source>
        <dbReference type="Proteomes" id="UP000710432"/>
    </source>
</evidence>
<comment type="subcellular location">
    <subcellularLocation>
        <location evidence="1">Endoplasmic reticulum membrane</location>
        <topology evidence="1">Single-pass type I membrane protein</topology>
    </subcellularLocation>
</comment>
<reference evidence="15" key="1">
    <citation type="submission" date="2020-03" db="EMBL/GenBank/DDBJ databases">
        <title>Studies in the Genomics of Life Span.</title>
        <authorList>
            <person name="Glass D."/>
        </authorList>
    </citation>
    <scope>NUCLEOTIDE SEQUENCE</scope>
    <source>
        <strain evidence="15">LTLLF</strain>
        <tissue evidence="15">Muscle</tissue>
    </source>
</reference>
<feature type="compositionally biased region" description="Basic and acidic residues" evidence="12">
    <location>
        <begin position="84"/>
        <end position="93"/>
    </location>
</feature>
<evidence type="ECO:0000256" key="5">
    <source>
        <dbReference type="ARBA" id="ARBA00022729"/>
    </source>
</evidence>
<keyword evidence="10" id="KW-1015">Disulfide bond</keyword>
<keyword evidence="6" id="KW-0256">Endoplasmic reticulum</keyword>
<evidence type="ECO:0000256" key="11">
    <source>
        <dbReference type="ARBA" id="ARBA00023284"/>
    </source>
</evidence>
<accession>A0A8J6GTX6</accession>
<dbReference type="InterPro" id="IPR052454">
    <property type="entry name" value="TMX_domain-containing"/>
</dbReference>
<dbReference type="InterPro" id="IPR013766">
    <property type="entry name" value="Thioredoxin_domain"/>
</dbReference>
<evidence type="ECO:0000256" key="1">
    <source>
        <dbReference type="ARBA" id="ARBA00004115"/>
    </source>
</evidence>
<feature type="region of interest" description="Disordered" evidence="12">
    <location>
        <begin position="84"/>
        <end position="149"/>
    </location>
</feature>
<dbReference type="PANTHER" id="PTHR46107">
    <property type="entry name" value="DUMPY: SHORTER THAN WILD-TYPE"/>
    <property type="match status" value="1"/>
</dbReference>
<keyword evidence="8" id="KW-1133">Transmembrane helix</keyword>
<dbReference type="PROSITE" id="PS00194">
    <property type="entry name" value="THIOREDOXIN_1"/>
    <property type="match status" value="1"/>
</dbReference>
<name>A0A8J6GTX6_MICOH</name>
<gene>
    <name evidence="15" type="ORF">LTLLF_121880</name>
</gene>
<dbReference type="PANTHER" id="PTHR46107:SF2">
    <property type="entry name" value="THIOREDOXIN-RELATED TRANSMEMBRANE PROTEIN 1"/>
    <property type="match status" value="1"/>
</dbReference>
<organism evidence="15 16">
    <name type="scientific">Microtus ochrogaster</name>
    <name type="common">Prairie vole</name>
    <dbReference type="NCBI Taxonomy" id="79684"/>
    <lineage>
        <taxon>Eukaryota</taxon>
        <taxon>Metazoa</taxon>
        <taxon>Chordata</taxon>
        <taxon>Craniata</taxon>
        <taxon>Vertebrata</taxon>
        <taxon>Euteleostomi</taxon>
        <taxon>Mammalia</taxon>
        <taxon>Eutheria</taxon>
        <taxon>Euarchontoglires</taxon>
        <taxon>Glires</taxon>
        <taxon>Rodentia</taxon>
        <taxon>Myomorpha</taxon>
        <taxon>Muroidea</taxon>
        <taxon>Cricetidae</taxon>
        <taxon>Arvicolinae</taxon>
        <taxon>Microtus</taxon>
    </lineage>
</organism>
<dbReference type="GO" id="GO:0015036">
    <property type="term" value="F:disulfide oxidoreductase activity"/>
    <property type="evidence" value="ECO:0007669"/>
    <property type="project" value="TreeGrafter"/>
</dbReference>
<evidence type="ECO:0000256" key="9">
    <source>
        <dbReference type="ARBA" id="ARBA00023136"/>
    </source>
</evidence>
<keyword evidence="9" id="KW-0472">Membrane</keyword>
<dbReference type="InterPro" id="IPR036249">
    <property type="entry name" value="Thioredoxin-like_sf"/>
</dbReference>
<evidence type="ECO:0000256" key="8">
    <source>
        <dbReference type="ARBA" id="ARBA00022989"/>
    </source>
</evidence>
<feature type="signal peptide" evidence="13">
    <location>
        <begin position="1"/>
        <end position="26"/>
    </location>
</feature>
<dbReference type="Proteomes" id="UP000710432">
    <property type="component" value="Unassembled WGS sequence"/>
</dbReference>
<evidence type="ECO:0000256" key="6">
    <source>
        <dbReference type="ARBA" id="ARBA00022824"/>
    </source>
</evidence>
<feature type="compositionally biased region" description="Acidic residues" evidence="12">
    <location>
        <begin position="105"/>
        <end position="121"/>
    </location>
</feature>
<evidence type="ECO:0000256" key="4">
    <source>
        <dbReference type="ARBA" id="ARBA00022692"/>
    </source>
</evidence>
<sequence length="149" mass="16905">MAQLGRLLVPLAALVLLLWTVPWAQGRRSNVRILTDENWTSLLEGEWMIEFYAPWCPACQNLQPEWESFAEWGEDLEVKIAKVDVTEQTEKPSPELSQSLNKVEEEQEADDEGVLEEETENKEEASKDSPQSGVRQRCVGQSLATDDKS</sequence>
<evidence type="ECO:0000313" key="15">
    <source>
        <dbReference type="EMBL" id="KAH0517190.1"/>
    </source>
</evidence>
<dbReference type="GO" id="GO:0005789">
    <property type="term" value="C:endoplasmic reticulum membrane"/>
    <property type="evidence" value="ECO:0007669"/>
    <property type="project" value="UniProtKB-SubCell"/>
</dbReference>
<evidence type="ECO:0000256" key="2">
    <source>
        <dbReference type="ARBA" id="ARBA00022448"/>
    </source>
</evidence>
<dbReference type="InterPro" id="IPR017937">
    <property type="entry name" value="Thioredoxin_CS"/>
</dbReference>
<comment type="caution">
    <text evidence="15">The sequence shown here is derived from an EMBL/GenBank/DDBJ whole genome shotgun (WGS) entry which is preliminary data.</text>
</comment>
<feature type="chain" id="PRO_5035316754" evidence="13">
    <location>
        <begin position="27"/>
        <end position="149"/>
    </location>
</feature>
<evidence type="ECO:0000256" key="10">
    <source>
        <dbReference type="ARBA" id="ARBA00023157"/>
    </source>
</evidence>
<dbReference type="PROSITE" id="PS51352">
    <property type="entry name" value="THIOREDOXIN_2"/>
    <property type="match status" value="1"/>
</dbReference>
<keyword evidence="5 13" id="KW-0732">Signal</keyword>
<keyword evidence="3" id="KW-0597">Phosphoprotein</keyword>
<keyword evidence="11" id="KW-0676">Redox-active center</keyword>
<dbReference type="Gene3D" id="3.40.30.10">
    <property type="entry name" value="Glutaredoxin"/>
    <property type="match status" value="1"/>
</dbReference>
<proteinExistence type="predicted"/>
<evidence type="ECO:0000256" key="7">
    <source>
        <dbReference type="ARBA" id="ARBA00022982"/>
    </source>
</evidence>
<evidence type="ECO:0000259" key="14">
    <source>
        <dbReference type="PROSITE" id="PS51352"/>
    </source>
</evidence>